<dbReference type="PROSITE" id="PS50966">
    <property type="entry name" value="ZF_SWIM"/>
    <property type="match status" value="1"/>
</dbReference>
<keyword evidence="2" id="KW-0862">Zinc</keyword>
<dbReference type="SMART" id="SM00490">
    <property type="entry name" value="HELICc"/>
    <property type="match status" value="1"/>
</dbReference>
<evidence type="ECO:0000313" key="6">
    <source>
        <dbReference type="EMBL" id="GBL47528.1"/>
    </source>
</evidence>
<evidence type="ECO:0000259" key="3">
    <source>
        <dbReference type="PROSITE" id="PS50966"/>
    </source>
</evidence>
<dbReference type="OrthoDB" id="9760715at2"/>
<dbReference type="PANTHER" id="PTHR10799">
    <property type="entry name" value="SNF2/RAD54 HELICASE FAMILY"/>
    <property type="match status" value="1"/>
</dbReference>
<comment type="caution">
    <text evidence="6">The sequence shown here is derived from an EMBL/GenBank/DDBJ whole genome shotgun (WGS) entry which is preliminary data.</text>
</comment>
<feature type="domain" description="Helicase ATP-binding" evidence="4">
    <location>
        <begin position="645"/>
        <end position="805"/>
    </location>
</feature>
<organism evidence="6 7">
    <name type="scientific">Sulfuriferula multivorans</name>
    <dbReference type="NCBI Taxonomy" id="1559896"/>
    <lineage>
        <taxon>Bacteria</taxon>
        <taxon>Pseudomonadati</taxon>
        <taxon>Pseudomonadota</taxon>
        <taxon>Betaproteobacteria</taxon>
        <taxon>Nitrosomonadales</taxon>
        <taxon>Sulfuricellaceae</taxon>
        <taxon>Sulfuriferula</taxon>
    </lineage>
</organism>
<keyword evidence="2" id="KW-0479">Metal-binding</keyword>
<evidence type="ECO:0000259" key="5">
    <source>
        <dbReference type="PROSITE" id="PS51194"/>
    </source>
</evidence>
<keyword evidence="7" id="KW-1185">Reference proteome</keyword>
<sequence>MTLSEHDLRDHFSETWLARGRELVWRERVLDMECSEDKRYMSARVQGSRTQPYPVTIRVNHSPKGWYPVGHCGCPVGYNCKHVAAVLIAALGEGGQSVEGVPPGLDNWLQRLGMAAQAASPEGQFSPEVQDRLLYVIEPLVDGRLVVRLMKARLLQKGGYGSAKPWSGFKSLYNPNPPQFVSPVDWDAVELLRTLERGMDIDPSFYLSGHRGALALRQLLSTGRAFWQSAETSPLRYQGVRPATVVWVDATDGDQRLTLQPQPPAQVLALAPPWWLDTATYECGELESGLVDAVAETIASAPSVPVQAMEAVAQRLAQIPAALPAPARLQTRHIDSVIPTPVLRLTSQQMDGPPLVHYGWQRPGQTVHVDLARLEFDYQGTRVNIHTAGDSVNRRVGEELLAMQRHQATERAALQRLEALDFFPAKRLDLPGASKLGDAFTLEDEDSWADFAMQHLPELVEAGWRIESTPEFRWDIAEAEDEWDADLEETSGTDWFGLELGITVAGERISLLPILAGLVRDLSDEAHAALLRGEAPVTGHYLAALPSGKKIALPAERVRGLLSVLVELFDGDALDGAGRLEMNAVHAARLADIDSAARLRWLSGDKLLELGRKLREFSGVMPVAPPVGLHAELRPYQQDGLNWLQFLREYQLGGVLGDDMGLGKTLQALAHVLAEKEAGRADRPSLVVAPTSLMFNWRREANRFTPGLRVLVLHGPDRAAHFDNINDYDLVLTTYALLPRDSAALAECQFHLLILDEAHFIKNPKAQATQVVHKLVARHRLALTGTPMENHLGELWSLFHFLVPGLLGSEAQFKRVFRNPIEKYHDTLCRDALARRVAPFLLRRTKAEVAQDLPAKTDIPRTCELSGAQRDLYETIRATMQDKVRNAIAEQGFKKSQIVILDALLKLRQVCCDPRLLAIPAARKVKESAKLELLMALLPEMLAEGRRILLFSQFTSMLTLIEQELDEREIDFVKLTGQTRDRETPVNRFQAGEVPLFLISLKAGGTGLNLTTADTVIHYDPWWNPAVEDQATGRAHRIGQLNPVFVYKLYTEGTVEEKILALQERKRSMVAGVLGDGEHAATTLTAEDLRVMFEPLG</sequence>
<dbReference type="CDD" id="cd18793">
    <property type="entry name" value="SF2_C_SNF"/>
    <property type="match status" value="1"/>
</dbReference>
<keyword evidence="6" id="KW-0347">Helicase</keyword>
<keyword evidence="1" id="KW-0378">Hydrolase</keyword>
<dbReference type="InterPro" id="IPR001650">
    <property type="entry name" value="Helicase_C-like"/>
</dbReference>
<dbReference type="Gene3D" id="3.40.50.10810">
    <property type="entry name" value="Tandem AAA-ATPase domain"/>
    <property type="match status" value="1"/>
</dbReference>
<dbReference type="GO" id="GO:0008270">
    <property type="term" value="F:zinc ion binding"/>
    <property type="evidence" value="ECO:0007669"/>
    <property type="project" value="UniProtKB-KW"/>
</dbReference>
<dbReference type="Pfam" id="PF00271">
    <property type="entry name" value="Helicase_C"/>
    <property type="match status" value="1"/>
</dbReference>
<evidence type="ECO:0000256" key="1">
    <source>
        <dbReference type="ARBA" id="ARBA00022801"/>
    </source>
</evidence>
<dbReference type="GO" id="GO:0005524">
    <property type="term" value="F:ATP binding"/>
    <property type="evidence" value="ECO:0007669"/>
    <property type="project" value="InterPro"/>
</dbReference>
<dbReference type="InterPro" id="IPR038718">
    <property type="entry name" value="SNF2-like_sf"/>
</dbReference>
<dbReference type="InterPro" id="IPR014001">
    <property type="entry name" value="Helicase_ATP-bd"/>
</dbReference>
<dbReference type="InterPro" id="IPR027417">
    <property type="entry name" value="P-loop_NTPase"/>
</dbReference>
<gene>
    <name evidence="6" type="ORF">SFMTTN_3368</name>
</gene>
<keyword evidence="2" id="KW-0863">Zinc-finger</keyword>
<dbReference type="PROSITE" id="PS51194">
    <property type="entry name" value="HELICASE_CTER"/>
    <property type="match status" value="1"/>
</dbReference>
<dbReference type="InterPro" id="IPR049730">
    <property type="entry name" value="SNF2/RAD54-like_C"/>
</dbReference>
<reference evidence="6 7" key="1">
    <citation type="journal article" date="2019" name="Front. Microbiol.">
        <title>Genomes of Neutrophilic Sulfur-Oxidizing Chemolithoautotrophs Representing 9 Proteobacterial Species From 8 Genera.</title>
        <authorList>
            <person name="Watanabe T."/>
            <person name="Kojima H."/>
            <person name="Umezawa K."/>
            <person name="Hori C."/>
            <person name="Takasuka T.E."/>
            <person name="Kato Y."/>
            <person name="Fukui M."/>
        </authorList>
    </citation>
    <scope>NUCLEOTIDE SEQUENCE [LARGE SCALE GENOMIC DNA]</scope>
    <source>
        <strain evidence="6 7">TTN</strain>
    </source>
</reference>
<keyword evidence="6" id="KW-0547">Nucleotide-binding</keyword>
<dbReference type="InterPro" id="IPR007527">
    <property type="entry name" value="Znf_SWIM"/>
</dbReference>
<evidence type="ECO:0000313" key="7">
    <source>
        <dbReference type="Proteomes" id="UP000286806"/>
    </source>
</evidence>
<accession>A0A401JHS0</accession>
<feature type="domain" description="Helicase C-terminal" evidence="5">
    <location>
        <begin position="930"/>
        <end position="1097"/>
    </location>
</feature>
<dbReference type="CDD" id="cd18012">
    <property type="entry name" value="DEXQc_arch_SWI2_SNF2"/>
    <property type="match status" value="1"/>
</dbReference>
<dbReference type="RefSeq" id="WP_124706292.1">
    <property type="nucleotide sequence ID" value="NZ_BGOW01000046.1"/>
</dbReference>
<dbReference type="Pfam" id="PF00176">
    <property type="entry name" value="SNF2-rel_dom"/>
    <property type="match status" value="1"/>
</dbReference>
<dbReference type="SUPFAM" id="SSF52540">
    <property type="entry name" value="P-loop containing nucleoside triphosphate hydrolases"/>
    <property type="match status" value="2"/>
</dbReference>
<keyword evidence="6" id="KW-0067">ATP-binding</keyword>
<evidence type="ECO:0000256" key="2">
    <source>
        <dbReference type="PROSITE-ProRule" id="PRU00325"/>
    </source>
</evidence>
<dbReference type="EMBL" id="BGOW01000046">
    <property type="protein sequence ID" value="GBL47528.1"/>
    <property type="molecule type" value="Genomic_DNA"/>
</dbReference>
<dbReference type="GO" id="GO:0004386">
    <property type="term" value="F:helicase activity"/>
    <property type="evidence" value="ECO:0007669"/>
    <property type="project" value="UniProtKB-KW"/>
</dbReference>
<name>A0A401JHS0_9PROT</name>
<feature type="domain" description="SWIM-type" evidence="3">
    <location>
        <begin position="53"/>
        <end position="91"/>
    </location>
</feature>
<dbReference type="AlphaFoldDB" id="A0A401JHS0"/>
<protein>
    <submittedName>
        <fullName evidence="6">Superfamily II DNA/RNA helicases, SNF2 family</fullName>
    </submittedName>
</protein>
<dbReference type="Proteomes" id="UP000286806">
    <property type="component" value="Unassembled WGS sequence"/>
</dbReference>
<dbReference type="GO" id="GO:0016787">
    <property type="term" value="F:hydrolase activity"/>
    <property type="evidence" value="ECO:0007669"/>
    <property type="project" value="UniProtKB-KW"/>
</dbReference>
<dbReference type="InterPro" id="IPR000330">
    <property type="entry name" value="SNF2_N"/>
</dbReference>
<evidence type="ECO:0000259" key="4">
    <source>
        <dbReference type="PROSITE" id="PS51192"/>
    </source>
</evidence>
<dbReference type="PROSITE" id="PS51192">
    <property type="entry name" value="HELICASE_ATP_BIND_1"/>
    <property type="match status" value="1"/>
</dbReference>
<dbReference type="SMART" id="SM00487">
    <property type="entry name" value="DEXDc"/>
    <property type="match status" value="1"/>
</dbReference>
<dbReference type="Gene3D" id="3.40.50.300">
    <property type="entry name" value="P-loop containing nucleotide triphosphate hydrolases"/>
    <property type="match status" value="1"/>
</dbReference>
<proteinExistence type="predicted"/>